<proteinExistence type="inferred from homology"/>
<evidence type="ECO:0000313" key="10">
    <source>
        <dbReference type="Proteomes" id="UP001183202"/>
    </source>
</evidence>
<evidence type="ECO:0000256" key="6">
    <source>
        <dbReference type="ARBA" id="ARBA00022989"/>
    </source>
</evidence>
<feature type="transmembrane region" description="Helical" evidence="8">
    <location>
        <begin position="99"/>
        <end position="117"/>
    </location>
</feature>
<keyword evidence="4 8" id="KW-1003">Cell membrane</keyword>
<protein>
    <recommendedName>
        <fullName evidence="8">Probable membrane transporter protein</fullName>
    </recommendedName>
</protein>
<feature type="transmembrane region" description="Helical" evidence="8">
    <location>
        <begin position="189"/>
        <end position="219"/>
    </location>
</feature>
<evidence type="ECO:0000256" key="7">
    <source>
        <dbReference type="ARBA" id="ARBA00023136"/>
    </source>
</evidence>
<keyword evidence="6 8" id="KW-1133">Transmembrane helix</keyword>
<dbReference type="RefSeq" id="WP_311556241.1">
    <property type="nucleotide sequence ID" value="NZ_JAVREJ010000006.1"/>
</dbReference>
<accession>A0ABU2N8G6</accession>
<dbReference type="PANTHER" id="PTHR30269:SF0">
    <property type="entry name" value="MEMBRANE TRANSPORTER PROTEIN YFCA-RELATED"/>
    <property type="match status" value="1"/>
</dbReference>
<comment type="subcellular location">
    <subcellularLocation>
        <location evidence="1 8">Cell membrane</location>
        <topology evidence="1 8">Multi-pass membrane protein</topology>
    </subcellularLocation>
</comment>
<organism evidence="9 10">
    <name type="scientific">Pseudonocardia charpentierae</name>
    <dbReference type="NCBI Taxonomy" id="3075545"/>
    <lineage>
        <taxon>Bacteria</taxon>
        <taxon>Bacillati</taxon>
        <taxon>Actinomycetota</taxon>
        <taxon>Actinomycetes</taxon>
        <taxon>Pseudonocardiales</taxon>
        <taxon>Pseudonocardiaceae</taxon>
        <taxon>Pseudonocardia</taxon>
    </lineage>
</organism>
<sequence length="250" mass="25754">MQWWEGAIIALAGLWAGLINAVVGSGTLVTFPVLVALGYPPVTATTSNAIGLITGSITGAVGYRSELEGQGRRLTRYAVASLLGAILGAVLLLKLPADAFETIVPVLVGISVILVLVQPLLSRRLSNRTAVNRTASPLLYVLIFLVGIYGGYFTAAQGIMLVGVMGLLVADPLQRLNAFKNALAAVVNVVAGVIYAFVAPVSWPVVAVLAVSSTVGGLLGATVGKRLSPKVLRGVIVVIGVAAVVHLLIE</sequence>
<dbReference type="InterPro" id="IPR052017">
    <property type="entry name" value="TSUP"/>
</dbReference>
<evidence type="ECO:0000256" key="8">
    <source>
        <dbReference type="RuleBase" id="RU363041"/>
    </source>
</evidence>
<comment type="similarity">
    <text evidence="2 8">Belongs to the 4-toluene sulfonate uptake permease (TSUP) (TC 2.A.102) family.</text>
</comment>
<dbReference type="EMBL" id="JAVREJ010000006">
    <property type="protein sequence ID" value="MDT0350223.1"/>
    <property type="molecule type" value="Genomic_DNA"/>
</dbReference>
<evidence type="ECO:0000256" key="3">
    <source>
        <dbReference type="ARBA" id="ARBA00022448"/>
    </source>
</evidence>
<feature type="transmembrane region" description="Helical" evidence="8">
    <location>
        <begin position="45"/>
        <end position="63"/>
    </location>
</feature>
<evidence type="ECO:0000256" key="1">
    <source>
        <dbReference type="ARBA" id="ARBA00004651"/>
    </source>
</evidence>
<feature type="transmembrane region" description="Helical" evidence="8">
    <location>
        <begin position="75"/>
        <end position="93"/>
    </location>
</feature>
<dbReference type="Pfam" id="PF01925">
    <property type="entry name" value="TauE"/>
    <property type="match status" value="1"/>
</dbReference>
<evidence type="ECO:0000313" key="9">
    <source>
        <dbReference type="EMBL" id="MDT0350223.1"/>
    </source>
</evidence>
<feature type="transmembrane region" description="Helical" evidence="8">
    <location>
        <begin position="138"/>
        <end position="169"/>
    </location>
</feature>
<keyword evidence="3" id="KW-0813">Transport</keyword>
<reference evidence="10" key="1">
    <citation type="submission" date="2023-07" db="EMBL/GenBank/DDBJ databases">
        <title>30 novel species of actinomycetes from the DSMZ collection.</title>
        <authorList>
            <person name="Nouioui I."/>
        </authorList>
    </citation>
    <scope>NUCLEOTIDE SEQUENCE [LARGE SCALE GENOMIC DNA]</scope>
    <source>
        <strain evidence="10">DSM 45834</strain>
    </source>
</reference>
<keyword evidence="7 8" id="KW-0472">Membrane</keyword>
<evidence type="ECO:0000256" key="4">
    <source>
        <dbReference type="ARBA" id="ARBA00022475"/>
    </source>
</evidence>
<comment type="caution">
    <text evidence="9">The sequence shown here is derived from an EMBL/GenBank/DDBJ whole genome shotgun (WGS) entry which is preliminary data.</text>
</comment>
<dbReference type="Proteomes" id="UP001183202">
    <property type="component" value="Unassembled WGS sequence"/>
</dbReference>
<evidence type="ECO:0000256" key="2">
    <source>
        <dbReference type="ARBA" id="ARBA00009142"/>
    </source>
</evidence>
<dbReference type="InterPro" id="IPR002781">
    <property type="entry name" value="TM_pro_TauE-like"/>
</dbReference>
<evidence type="ECO:0000256" key="5">
    <source>
        <dbReference type="ARBA" id="ARBA00022692"/>
    </source>
</evidence>
<keyword evidence="5 8" id="KW-0812">Transmembrane</keyword>
<keyword evidence="10" id="KW-1185">Reference proteome</keyword>
<gene>
    <name evidence="9" type="ORF">RM445_11880</name>
</gene>
<dbReference type="PANTHER" id="PTHR30269">
    <property type="entry name" value="TRANSMEMBRANE PROTEIN YFCA"/>
    <property type="match status" value="1"/>
</dbReference>
<feature type="transmembrane region" description="Helical" evidence="8">
    <location>
        <begin position="231"/>
        <end position="249"/>
    </location>
</feature>
<name>A0ABU2N8G6_9PSEU</name>